<evidence type="ECO:0000313" key="6">
    <source>
        <dbReference type="Proteomes" id="UP001497516"/>
    </source>
</evidence>
<evidence type="ECO:0000256" key="3">
    <source>
        <dbReference type="ARBA" id="ARBA00022963"/>
    </source>
</evidence>
<gene>
    <name evidence="5" type="ORF">LTRI10_LOCUS23965</name>
</gene>
<dbReference type="InterPro" id="IPR051058">
    <property type="entry name" value="GDSL_Est/Lipase"/>
</dbReference>
<dbReference type="Gene3D" id="3.40.50.1110">
    <property type="entry name" value="SGNH hydrolase"/>
    <property type="match status" value="1"/>
</dbReference>
<name>A0AAV2E9T6_9ROSI</name>
<keyword evidence="6" id="KW-1185">Reference proteome</keyword>
<evidence type="ECO:0008006" key="7">
    <source>
        <dbReference type="Google" id="ProtNLM"/>
    </source>
</evidence>
<sequence>MAAHSPMAKMLGPVAVVGLAILGCSLLLVQVGASPTPPYDIVPLCVFGDSYSDFGNNIYLDTTVRADSPPYGIDSPTARPTGRFTNYRNMADYLSVALRLPETPSPYLSPQLNGERLLYCANFASPATGILNDTGVQEGNRITMPEQLASFRQYRSRLAGVVGGNAQAERLMNQAVFFVTVGTWDFLSNYYRLPFSARASQYPVLTDFIAYLISVYTNYLRSFYQLGARRVMIVGVGPLGCVPATLAARSRNGDCDPELQRAALLFNAEVVKMAQYLNTEFGGVFFLAADTNRCIYDLYTNAAAYGFTETRVACCGQGRYNGEGQCTPASNLCPNRDVYVNWDPIHLTDRANGIIVQLVLAGPPEVISPMNLNAMLAMDNGA</sequence>
<organism evidence="5 6">
    <name type="scientific">Linum trigynum</name>
    <dbReference type="NCBI Taxonomy" id="586398"/>
    <lineage>
        <taxon>Eukaryota</taxon>
        <taxon>Viridiplantae</taxon>
        <taxon>Streptophyta</taxon>
        <taxon>Embryophyta</taxon>
        <taxon>Tracheophyta</taxon>
        <taxon>Spermatophyta</taxon>
        <taxon>Magnoliopsida</taxon>
        <taxon>eudicotyledons</taxon>
        <taxon>Gunneridae</taxon>
        <taxon>Pentapetalae</taxon>
        <taxon>rosids</taxon>
        <taxon>fabids</taxon>
        <taxon>Malpighiales</taxon>
        <taxon>Linaceae</taxon>
        <taxon>Linum</taxon>
    </lineage>
</organism>
<evidence type="ECO:0000256" key="4">
    <source>
        <dbReference type="SAM" id="SignalP"/>
    </source>
</evidence>
<dbReference type="PANTHER" id="PTHR45648">
    <property type="entry name" value="GDSL LIPASE/ACYLHYDROLASE FAMILY PROTEIN (AFU_ORTHOLOGUE AFUA_4G14700)"/>
    <property type="match status" value="1"/>
</dbReference>
<feature type="signal peptide" evidence="4">
    <location>
        <begin position="1"/>
        <end position="33"/>
    </location>
</feature>
<dbReference type="InterPro" id="IPR035669">
    <property type="entry name" value="SGNH_plant_lipase-like"/>
</dbReference>
<keyword evidence="3" id="KW-0443">Lipid metabolism</keyword>
<dbReference type="GO" id="GO:0016788">
    <property type="term" value="F:hydrolase activity, acting on ester bonds"/>
    <property type="evidence" value="ECO:0007669"/>
    <property type="project" value="InterPro"/>
</dbReference>
<dbReference type="Proteomes" id="UP001497516">
    <property type="component" value="Chromosome 4"/>
</dbReference>
<comment type="similarity">
    <text evidence="1">Belongs to the 'GDSL' lipolytic enzyme family.</text>
</comment>
<accession>A0AAV2E9T6</accession>
<dbReference type="PANTHER" id="PTHR45648:SF166">
    <property type="entry name" value="OS02G0617400 PROTEIN"/>
    <property type="match status" value="1"/>
</dbReference>
<keyword evidence="4" id="KW-0732">Signal</keyword>
<proteinExistence type="inferred from homology"/>
<protein>
    <recommendedName>
        <fullName evidence="7">GDSL esterase/lipase</fullName>
    </recommendedName>
</protein>
<dbReference type="GO" id="GO:0016042">
    <property type="term" value="P:lipid catabolic process"/>
    <property type="evidence" value="ECO:0007669"/>
    <property type="project" value="UniProtKB-KW"/>
</dbReference>
<evidence type="ECO:0000256" key="2">
    <source>
        <dbReference type="ARBA" id="ARBA00022801"/>
    </source>
</evidence>
<dbReference type="CDD" id="cd01837">
    <property type="entry name" value="SGNH_plant_lipase_like"/>
    <property type="match status" value="1"/>
</dbReference>
<dbReference type="InterPro" id="IPR036514">
    <property type="entry name" value="SGNH_hydro_sf"/>
</dbReference>
<dbReference type="EMBL" id="OZ034817">
    <property type="protein sequence ID" value="CAL1382650.1"/>
    <property type="molecule type" value="Genomic_DNA"/>
</dbReference>
<reference evidence="5 6" key="1">
    <citation type="submission" date="2024-04" db="EMBL/GenBank/DDBJ databases">
        <authorList>
            <person name="Fracassetti M."/>
        </authorList>
    </citation>
    <scope>NUCLEOTIDE SEQUENCE [LARGE SCALE GENOMIC DNA]</scope>
</reference>
<keyword evidence="3" id="KW-0442">Lipid degradation</keyword>
<dbReference type="Pfam" id="PF00657">
    <property type="entry name" value="Lipase_GDSL"/>
    <property type="match status" value="1"/>
</dbReference>
<dbReference type="InterPro" id="IPR001087">
    <property type="entry name" value="GDSL"/>
</dbReference>
<evidence type="ECO:0000256" key="1">
    <source>
        <dbReference type="ARBA" id="ARBA00008668"/>
    </source>
</evidence>
<evidence type="ECO:0000313" key="5">
    <source>
        <dbReference type="EMBL" id="CAL1382650.1"/>
    </source>
</evidence>
<dbReference type="AlphaFoldDB" id="A0AAV2E9T6"/>
<keyword evidence="2" id="KW-0378">Hydrolase</keyword>
<feature type="chain" id="PRO_5043382417" description="GDSL esterase/lipase" evidence="4">
    <location>
        <begin position="34"/>
        <end position="382"/>
    </location>
</feature>